<keyword evidence="3" id="KW-0732">Signal</keyword>
<feature type="compositionally biased region" description="Acidic residues" evidence="2">
    <location>
        <begin position="285"/>
        <end position="333"/>
    </location>
</feature>
<comment type="caution">
    <text evidence="5">The sequence shown here is derived from an EMBL/GenBank/DDBJ whole genome shotgun (WGS) entry which is preliminary data.</text>
</comment>
<feature type="signal peptide" evidence="3">
    <location>
        <begin position="1"/>
        <end position="27"/>
    </location>
</feature>
<protein>
    <recommendedName>
        <fullName evidence="4">DUF5667 domain-containing protein</fullName>
    </recommendedName>
</protein>
<dbReference type="Pfam" id="PF18915">
    <property type="entry name" value="DUF5667"/>
    <property type="match status" value="1"/>
</dbReference>
<evidence type="ECO:0000313" key="5">
    <source>
        <dbReference type="EMBL" id="KKR43924.1"/>
    </source>
</evidence>
<dbReference type="AlphaFoldDB" id="A0A0G0QTX1"/>
<sequence>MMNKNKLISTTAIALVIALLGGTSAFAEKAVPGDMLYGVKVSVNEKAAGAFAFSKIAQTKWKERLVERRLEEAQKVVSGDVLDESTRIILEEKIKTQIDDFNENLIELKEDEDESEDLSEINIRLQASLRAHQGVLEKVLGKTNISDDTRVETEKLVSVLKESKNKVKDNHEDIELELGASEQDTLLSSSASANHESALGKQTAAENVLNSVKLLYQREKINLSANIQSQIDGKLALVETAFQEGKALIVSADYVDAFSKFQLVISGANSTRLLVLSNVIKGNIEDDMDDDDDEEEIEDDDDINDDELDDEEDDGDDDEDEEDDDDDEFELED</sequence>
<name>A0A0G0QTX1_9BACT</name>
<feature type="coiled-coil region" evidence="1">
    <location>
        <begin position="91"/>
        <end position="118"/>
    </location>
</feature>
<evidence type="ECO:0000256" key="3">
    <source>
        <dbReference type="SAM" id="SignalP"/>
    </source>
</evidence>
<evidence type="ECO:0000256" key="1">
    <source>
        <dbReference type="SAM" id="Coils"/>
    </source>
</evidence>
<gene>
    <name evidence="5" type="ORF">UT78_C0001G0110</name>
</gene>
<evidence type="ECO:0000259" key="4">
    <source>
        <dbReference type="Pfam" id="PF18915"/>
    </source>
</evidence>
<accession>A0A0G0QTX1</accession>
<feature type="coiled-coil region" evidence="1">
    <location>
        <begin position="157"/>
        <end position="184"/>
    </location>
</feature>
<dbReference type="InterPro" id="IPR043725">
    <property type="entry name" value="DUF5667"/>
</dbReference>
<dbReference type="EMBL" id="LBYC01000001">
    <property type="protein sequence ID" value="KKR43924.1"/>
    <property type="molecule type" value="Genomic_DNA"/>
</dbReference>
<proteinExistence type="predicted"/>
<dbReference type="Proteomes" id="UP000034301">
    <property type="component" value="Unassembled WGS sequence"/>
</dbReference>
<feature type="chain" id="PRO_5002534224" description="DUF5667 domain-containing protein" evidence="3">
    <location>
        <begin position="28"/>
        <end position="333"/>
    </location>
</feature>
<organism evidence="5 6">
    <name type="scientific">Candidatus Nomurabacteria bacterium GW2011_GWF2_40_12</name>
    <dbReference type="NCBI Taxonomy" id="1618776"/>
    <lineage>
        <taxon>Bacteria</taxon>
        <taxon>Candidatus Nomuraibacteriota</taxon>
    </lineage>
</organism>
<dbReference type="PATRIC" id="fig|1618776.3.peg.116"/>
<keyword evidence="1" id="KW-0175">Coiled coil</keyword>
<evidence type="ECO:0000256" key="2">
    <source>
        <dbReference type="SAM" id="MobiDB-lite"/>
    </source>
</evidence>
<evidence type="ECO:0000313" key="6">
    <source>
        <dbReference type="Proteomes" id="UP000034301"/>
    </source>
</evidence>
<reference evidence="5 6" key="1">
    <citation type="journal article" date="2015" name="Nature">
        <title>rRNA introns, odd ribosomes, and small enigmatic genomes across a large radiation of phyla.</title>
        <authorList>
            <person name="Brown C.T."/>
            <person name="Hug L.A."/>
            <person name="Thomas B.C."/>
            <person name="Sharon I."/>
            <person name="Castelle C.J."/>
            <person name="Singh A."/>
            <person name="Wilkins M.J."/>
            <person name="Williams K.H."/>
            <person name="Banfield J.F."/>
        </authorList>
    </citation>
    <scope>NUCLEOTIDE SEQUENCE [LARGE SCALE GENOMIC DNA]</scope>
</reference>
<feature type="region of interest" description="Disordered" evidence="2">
    <location>
        <begin position="284"/>
        <end position="333"/>
    </location>
</feature>
<feature type="domain" description="DUF5667" evidence="4">
    <location>
        <begin position="30"/>
        <end position="126"/>
    </location>
</feature>